<gene>
    <name evidence="1" type="ORF">C7476_10949</name>
</gene>
<keyword evidence="2" id="KW-1185">Reference proteome</keyword>
<evidence type="ECO:0000313" key="1">
    <source>
        <dbReference type="EMBL" id="RCW81867.1"/>
    </source>
</evidence>
<name>A0A368YSH1_9HYPH</name>
<dbReference type="RefSeq" id="WP_281032710.1">
    <property type="nucleotide sequence ID" value="NZ_QPJM01000009.1"/>
</dbReference>
<proteinExistence type="predicted"/>
<dbReference type="AlphaFoldDB" id="A0A368YSH1"/>
<protein>
    <submittedName>
        <fullName evidence="1">Uncharacterized protein</fullName>
    </submittedName>
</protein>
<dbReference type="EMBL" id="QPJM01000009">
    <property type="protein sequence ID" value="RCW81867.1"/>
    <property type="molecule type" value="Genomic_DNA"/>
</dbReference>
<dbReference type="Proteomes" id="UP000253324">
    <property type="component" value="Unassembled WGS sequence"/>
</dbReference>
<organism evidence="1 2">
    <name type="scientific">Phyllobacterium bourgognense</name>
    <dbReference type="NCBI Taxonomy" id="314236"/>
    <lineage>
        <taxon>Bacteria</taxon>
        <taxon>Pseudomonadati</taxon>
        <taxon>Pseudomonadota</taxon>
        <taxon>Alphaproteobacteria</taxon>
        <taxon>Hyphomicrobiales</taxon>
        <taxon>Phyllobacteriaceae</taxon>
        <taxon>Phyllobacterium</taxon>
    </lineage>
</organism>
<accession>A0A368YSH1</accession>
<comment type="caution">
    <text evidence="1">The sequence shown here is derived from an EMBL/GenBank/DDBJ whole genome shotgun (WGS) entry which is preliminary data.</text>
</comment>
<evidence type="ECO:0000313" key="2">
    <source>
        <dbReference type="Proteomes" id="UP000253324"/>
    </source>
</evidence>
<sequence>MVLPRPKRFQPDTLAQRIEDEHRAVGGTIVWDLAFLVEGQVTV</sequence>
<reference evidence="1 2" key="1">
    <citation type="submission" date="2018-07" db="EMBL/GenBank/DDBJ databases">
        <title>Genomic Encyclopedia of Type Strains, Phase III (KMG-III): the genomes of soil and plant-associated and newly described type strains.</title>
        <authorList>
            <person name="Whitman W."/>
        </authorList>
    </citation>
    <scope>NUCLEOTIDE SEQUENCE [LARGE SCALE GENOMIC DNA]</scope>
    <source>
        <strain evidence="1 2">31-25a</strain>
    </source>
</reference>